<evidence type="ECO:0000313" key="2">
    <source>
        <dbReference type="Proteomes" id="UP000466388"/>
    </source>
</evidence>
<dbReference type="AlphaFoldDB" id="A0A7X2XW37"/>
<accession>A0A7X2XW37</accession>
<sequence length="196" mass="22065">MTIQDQTLAFDAIVEGEQYENCTFTPSNQKIAVSAVPFTKCRFEQTDFTGGEWLDCHFQNTNFANCTFAQSIMYRDTFQDCSLMGANFIDNRWKDNAIINCQAEYANFSNSQMTHCRAENTSFKEAYFRDITFKQGFVMADCVLDETSFLGTKLKGLNVSDSEVDSLELLPQDLPGLVISAYQAPVLAELLGVKVK</sequence>
<dbReference type="PANTHER" id="PTHR42999:SF1">
    <property type="entry name" value="PENTAPEPTIDE REPEAT-CONTAINING PROTEIN"/>
    <property type="match status" value="1"/>
</dbReference>
<keyword evidence="2" id="KW-1185">Reference proteome</keyword>
<dbReference type="EMBL" id="WNJO01000009">
    <property type="protein sequence ID" value="MTV82691.1"/>
    <property type="molecule type" value="Genomic_DNA"/>
</dbReference>
<dbReference type="Gene3D" id="2.160.20.80">
    <property type="entry name" value="E3 ubiquitin-protein ligase SopA"/>
    <property type="match status" value="1"/>
</dbReference>
<dbReference type="Proteomes" id="UP000466388">
    <property type="component" value="Unassembled WGS sequence"/>
</dbReference>
<dbReference type="Pfam" id="PF13599">
    <property type="entry name" value="Pentapeptide_4"/>
    <property type="match status" value="1"/>
</dbReference>
<dbReference type="PANTHER" id="PTHR42999">
    <property type="entry name" value="ANTIBIOTIC RESISTANCE PROTEIN MCBG"/>
    <property type="match status" value="1"/>
</dbReference>
<dbReference type="InterPro" id="IPR052949">
    <property type="entry name" value="PA_immunity-related"/>
</dbReference>
<evidence type="ECO:0000313" key="1">
    <source>
        <dbReference type="EMBL" id="MTV82691.1"/>
    </source>
</evidence>
<name>A0A7X2XW37_9LACO</name>
<reference evidence="1 2" key="1">
    <citation type="submission" date="2019-11" db="EMBL/GenBank/DDBJ databases">
        <title>Lactobacillus sp. nov. CRM56-3, isolated from fermented tea leaves.</title>
        <authorList>
            <person name="Phuengjayaem S."/>
            <person name="Tanasupawat S."/>
        </authorList>
    </citation>
    <scope>NUCLEOTIDE SEQUENCE [LARGE SCALE GENOMIC DNA]</scope>
    <source>
        <strain evidence="1 2">CRM56-3</strain>
    </source>
</reference>
<organism evidence="1 2">
    <name type="scientific">Secundilactobacillus folii</name>
    <dbReference type="NCBI Taxonomy" id="2678357"/>
    <lineage>
        <taxon>Bacteria</taxon>
        <taxon>Bacillati</taxon>
        <taxon>Bacillota</taxon>
        <taxon>Bacilli</taxon>
        <taxon>Lactobacillales</taxon>
        <taxon>Lactobacillaceae</taxon>
        <taxon>Secundilactobacillus</taxon>
    </lineage>
</organism>
<protein>
    <recommendedName>
        <fullName evidence="3">Quinolone resistance protein</fullName>
    </recommendedName>
</protein>
<dbReference type="RefSeq" id="WP_155431960.1">
    <property type="nucleotide sequence ID" value="NZ_WNJO01000009.1"/>
</dbReference>
<comment type="caution">
    <text evidence="1">The sequence shown here is derived from an EMBL/GenBank/DDBJ whole genome shotgun (WGS) entry which is preliminary data.</text>
</comment>
<dbReference type="SUPFAM" id="SSF141571">
    <property type="entry name" value="Pentapeptide repeat-like"/>
    <property type="match status" value="1"/>
</dbReference>
<gene>
    <name evidence="1" type="ORF">GM612_08540</name>
</gene>
<dbReference type="InterPro" id="IPR001646">
    <property type="entry name" value="5peptide_repeat"/>
</dbReference>
<proteinExistence type="predicted"/>
<evidence type="ECO:0008006" key="3">
    <source>
        <dbReference type="Google" id="ProtNLM"/>
    </source>
</evidence>